<dbReference type="PANTHER" id="PTHR43563">
    <property type="entry name" value="AMINE OXIDASE"/>
    <property type="match status" value="1"/>
</dbReference>
<dbReference type="EMBL" id="MLKD01000017">
    <property type="protein sequence ID" value="OQE18612.1"/>
    <property type="molecule type" value="Genomic_DNA"/>
</dbReference>
<dbReference type="OrthoDB" id="7777654at2759"/>
<evidence type="ECO:0000256" key="6">
    <source>
        <dbReference type="RuleBase" id="RU362067"/>
    </source>
</evidence>
<accession>A0A1V6SXA8</accession>
<comment type="caution">
    <text evidence="8">The sequence shown here is derived from an EMBL/GenBank/DDBJ whole genome shotgun (WGS) entry which is preliminary data.</text>
</comment>
<dbReference type="PRINTS" id="PR00757">
    <property type="entry name" value="AMINEOXDASEF"/>
</dbReference>
<feature type="binding site" evidence="5">
    <location>
        <position position="394"/>
    </location>
    <ligand>
        <name>substrate</name>
    </ligand>
</feature>
<name>A0A1V6SXA8_9EURO</name>
<evidence type="ECO:0000256" key="1">
    <source>
        <dbReference type="ARBA" id="ARBA00001974"/>
    </source>
</evidence>
<evidence type="ECO:0000313" key="8">
    <source>
        <dbReference type="EMBL" id="OQE18612.1"/>
    </source>
</evidence>
<keyword evidence="3 6" id="KW-0560">Oxidoreductase</keyword>
<evidence type="ECO:0000313" key="9">
    <source>
        <dbReference type="Proteomes" id="UP000191285"/>
    </source>
</evidence>
<dbReference type="GO" id="GO:0097621">
    <property type="term" value="F:monoamine oxidase activity"/>
    <property type="evidence" value="ECO:0007669"/>
    <property type="project" value="UniProtKB-EC"/>
</dbReference>
<dbReference type="Pfam" id="PF01593">
    <property type="entry name" value="Amino_oxidase"/>
    <property type="match status" value="1"/>
</dbReference>
<organism evidence="8 9">
    <name type="scientific">Penicillium steckii</name>
    <dbReference type="NCBI Taxonomy" id="303698"/>
    <lineage>
        <taxon>Eukaryota</taxon>
        <taxon>Fungi</taxon>
        <taxon>Dikarya</taxon>
        <taxon>Ascomycota</taxon>
        <taxon>Pezizomycotina</taxon>
        <taxon>Eurotiomycetes</taxon>
        <taxon>Eurotiomycetidae</taxon>
        <taxon>Eurotiales</taxon>
        <taxon>Aspergillaceae</taxon>
        <taxon>Penicillium</taxon>
    </lineage>
</organism>
<dbReference type="InterPro" id="IPR036188">
    <property type="entry name" value="FAD/NAD-bd_sf"/>
</dbReference>
<evidence type="ECO:0000256" key="4">
    <source>
        <dbReference type="ARBA" id="ARBA00048448"/>
    </source>
</evidence>
<sequence>MDRTTKKTSDGFSWTDATGVQRGGLRCRGVVEPREKRTAPAGYIYDAIVVGAGYAGLMAARDMTDRGLSVLILEARDRVGGRTYTVEEDGILYEMGGTWVTHHMAFLFKEMLRYKMDRDLILTHHSGYENDYYTLNVPGTNPRKLSHEEAGKIAARGWDIFVNVDGNNCRTVCPLPHAQLDNILVDKKKVAQYDQISCHKRYEEIKHLLTAEEAGVLVALLLHISGGNMHNSSLWDMIRSHALMSYSSDNFAPIWTTFKLREGQSELAWRMFQDAVGHGLQYSFQTPIREISDHSNEKKQLVEVETLVGLKHRARRVVSTIPLNVLSSILFNPPLSAKRQEALQIGHVNFMTKIHAEVEGPGLASWNGMKFPNTLLFGYGDGVTGNGNAHLVGFGKDERATYVPERDPEKTIDAFEKLHPMNVRKMVFHNWITDPWSRGGPAWWKPGYMSEYQEELQSRHGNILFASADWAHGWRAAIDGALEQGSFAAQEIVAEVNQMAQPNHLAKI</sequence>
<dbReference type="AlphaFoldDB" id="A0A1V6SXA8"/>
<evidence type="ECO:0000259" key="7">
    <source>
        <dbReference type="Pfam" id="PF01593"/>
    </source>
</evidence>
<dbReference type="SUPFAM" id="SSF51905">
    <property type="entry name" value="FAD/NAD(P)-binding domain"/>
    <property type="match status" value="1"/>
</dbReference>
<gene>
    <name evidence="8" type="ORF">PENSTE_c017G03133</name>
</gene>
<comment type="cofactor">
    <cofactor evidence="1 6">
        <name>FAD</name>
        <dbReference type="ChEBI" id="CHEBI:57692"/>
    </cofactor>
</comment>
<dbReference type="InterPro" id="IPR002937">
    <property type="entry name" value="Amino_oxidase"/>
</dbReference>
<feature type="binding site" evidence="5">
    <location>
        <begin position="74"/>
        <end position="75"/>
    </location>
    <ligand>
        <name>FAD</name>
        <dbReference type="ChEBI" id="CHEBI:57692"/>
    </ligand>
</feature>
<feature type="domain" description="Amine oxidase" evidence="7">
    <location>
        <begin position="55"/>
        <end position="492"/>
    </location>
</feature>
<dbReference type="InterPro" id="IPR001613">
    <property type="entry name" value="Flavin_amine_oxidase"/>
</dbReference>
<dbReference type="STRING" id="303698.A0A1V6SXA8"/>
<keyword evidence="6" id="KW-0274">FAD</keyword>
<keyword evidence="6" id="KW-0285">Flavoprotein</keyword>
<keyword evidence="9" id="KW-1185">Reference proteome</keyword>
<protein>
    <recommendedName>
        <fullName evidence="6">Amine oxidase</fullName>
        <ecNumber evidence="6">1.4.3.-</ecNumber>
    </recommendedName>
</protein>
<dbReference type="Gene3D" id="3.90.660.10">
    <property type="match status" value="2"/>
</dbReference>
<dbReference type="Gene3D" id="3.50.50.60">
    <property type="entry name" value="FAD/NAD(P)-binding domain"/>
    <property type="match status" value="2"/>
</dbReference>
<dbReference type="Proteomes" id="UP000191285">
    <property type="component" value="Unassembled WGS sequence"/>
</dbReference>
<proteinExistence type="inferred from homology"/>
<dbReference type="PANTHER" id="PTHR43563:SF1">
    <property type="entry name" value="AMINE OXIDASE [FLAVIN-CONTAINING] B"/>
    <property type="match status" value="1"/>
</dbReference>
<dbReference type="EC" id="1.4.3.-" evidence="6"/>
<evidence type="ECO:0000256" key="2">
    <source>
        <dbReference type="ARBA" id="ARBA00005995"/>
    </source>
</evidence>
<evidence type="ECO:0000256" key="3">
    <source>
        <dbReference type="ARBA" id="ARBA00023002"/>
    </source>
</evidence>
<comment type="catalytic activity">
    <reaction evidence="4">
        <text>a secondary aliphatic amine + O2 + H2O = a primary amine + an aldehyde + H2O2</text>
        <dbReference type="Rhea" id="RHEA:26414"/>
        <dbReference type="ChEBI" id="CHEBI:15377"/>
        <dbReference type="ChEBI" id="CHEBI:15379"/>
        <dbReference type="ChEBI" id="CHEBI:16240"/>
        <dbReference type="ChEBI" id="CHEBI:17478"/>
        <dbReference type="ChEBI" id="CHEBI:58855"/>
        <dbReference type="ChEBI" id="CHEBI:65296"/>
        <dbReference type="EC" id="1.4.3.4"/>
    </reaction>
</comment>
<reference evidence="9" key="1">
    <citation type="journal article" date="2017" name="Nat. Microbiol.">
        <title>Global analysis of biosynthetic gene clusters reveals vast potential of secondary metabolite production in Penicillium species.</title>
        <authorList>
            <person name="Nielsen J.C."/>
            <person name="Grijseels S."/>
            <person name="Prigent S."/>
            <person name="Ji B."/>
            <person name="Dainat J."/>
            <person name="Nielsen K.F."/>
            <person name="Frisvad J.C."/>
            <person name="Workman M."/>
            <person name="Nielsen J."/>
        </authorList>
    </citation>
    <scope>NUCLEOTIDE SEQUENCE [LARGE SCALE GENOMIC DNA]</scope>
    <source>
        <strain evidence="9">IBT 24891</strain>
    </source>
</reference>
<dbReference type="InterPro" id="IPR050703">
    <property type="entry name" value="Flavin_MAO"/>
</dbReference>
<evidence type="ECO:0000256" key="5">
    <source>
        <dbReference type="PIRSR" id="PIRSR601613-1"/>
    </source>
</evidence>
<comment type="similarity">
    <text evidence="2 6">Belongs to the flavin monoamine oxidase family.</text>
</comment>